<dbReference type="CDD" id="cd01284">
    <property type="entry name" value="Riboflavin_deaminase-reductase"/>
    <property type="match status" value="1"/>
</dbReference>
<keyword evidence="10 13" id="KW-0521">NADP</keyword>
<dbReference type="InterPro" id="IPR024072">
    <property type="entry name" value="DHFR-like_dom_sf"/>
</dbReference>
<comment type="pathway">
    <text evidence="3 13">Cofactor biosynthesis; riboflavin biosynthesis; 5-amino-6-(D-ribitylamino)uracil from GTP: step 3/4.</text>
</comment>
<keyword evidence="11 13" id="KW-0560">Oxidoreductase</keyword>
<evidence type="ECO:0000313" key="18">
    <source>
        <dbReference type="EMBL" id="SFR44951.1"/>
    </source>
</evidence>
<organism evidence="18 19">
    <name type="scientific">Robiginitalea myxolifaciens</name>
    <dbReference type="NCBI Taxonomy" id="400055"/>
    <lineage>
        <taxon>Bacteria</taxon>
        <taxon>Pseudomonadati</taxon>
        <taxon>Bacteroidota</taxon>
        <taxon>Flavobacteriia</taxon>
        <taxon>Flavobacteriales</taxon>
        <taxon>Flavobacteriaceae</taxon>
        <taxon>Robiginitalea</taxon>
    </lineage>
</organism>
<comment type="catalytic activity">
    <reaction evidence="13">
        <text>5-amino-6-(5-phospho-D-ribitylamino)uracil + NADP(+) = 5-amino-6-(5-phospho-D-ribosylamino)uracil + NADPH + H(+)</text>
        <dbReference type="Rhea" id="RHEA:17845"/>
        <dbReference type="ChEBI" id="CHEBI:15378"/>
        <dbReference type="ChEBI" id="CHEBI:57783"/>
        <dbReference type="ChEBI" id="CHEBI:58349"/>
        <dbReference type="ChEBI" id="CHEBI:58421"/>
        <dbReference type="ChEBI" id="CHEBI:58453"/>
        <dbReference type="EC" id="1.1.1.193"/>
    </reaction>
</comment>
<proteinExistence type="inferred from homology"/>
<dbReference type="InterPro" id="IPR016192">
    <property type="entry name" value="APOBEC/CMP_deaminase_Zn-bd"/>
</dbReference>
<evidence type="ECO:0000256" key="5">
    <source>
        <dbReference type="ARBA" id="ARBA00007417"/>
    </source>
</evidence>
<dbReference type="GO" id="GO:0008835">
    <property type="term" value="F:diaminohydroxyphosphoribosylaminopyrimidine deaminase activity"/>
    <property type="evidence" value="ECO:0007669"/>
    <property type="project" value="UniProtKB-EC"/>
</dbReference>
<dbReference type="EC" id="3.5.4.26" evidence="13"/>
<dbReference type="AlphaFoldDB" id="A0A1I6GS83"/>
<evidence type="ECO:0000256" key="11">
    <source>
        <dbReference type="ARBA" id="ARBA00023002"/>
    </source>
</evidence>
<dbReference type="OrthoDB" id="9800865at2"/>
<keyword evidence="19" id="KW-1185">Reference proteome</keyword>
<comment type="similarity">
    <text evidence="4 13">In the N-terminal section; belongs to the cytidine and deoxycytidylate deaminase family.</text>
</comment>
<feature type="binding site" evidence="15">
    <location>
        <position position="205"/>
    </location>
    <ligand>
        <name>NADP(+)</name>
        <dbReference type="ChEBI" id="CHEBI:58349"/>
    </ligand>
</feature>
<feature type="binding site" evidence="15">
    <location>
        <position position="209"/>
    </location>
    <ligand>
        <name>NADP(+)</name>
        <dbReference type="ChEBI" id="CHEBI:58349"/>
    </ligand>
</feature>
<dbReference type="InterPro" id="IPR050765">
    <property type="entry name" value="Riboflavin_Biosynth_HTPR"/>
</dbReference>
<reference evidence="18 19" key="1">
    <citation type="submission" date="2016-10" db="EMBL/GenBank/DDBJ databases">
        <authorList>
            <person name="de Groot N.N."/>
        </authorList>
    </citation>
    <scope>NUCLEOTIDE SEQUENCE [LARGE SCALE GENOMIC DNA]</scope>
    <source>
        <strain evidence="18 19">DSM 21019</strain>
    </source>
</reference>
<keyword evidence="8 13" id="KW-0378">Hydrolase</keyword>
<dbReference type="STRING" id="400055.SAMN04490243_1651"/>
<feature type="binding site" evidence="15">
    <location>
        <position position="193"/>
    </location>
    <ligand>
        <name>substrate</name>
    </ligand>
</feature>
<dbReference type="GO" id="GO:0008270">
    <property type="term" value="F:zinc ion binding"/>
    <property type="evidence" value="ECO:0007669"/>
    <property type="project" value="InterPro"/>
</dbReference>
<dbReference type="Gene3D" id="3.40.140.10">
    <property type="entry name" value="Cytidine Deaminase, domain 2"/>
    <property type="match status" value="1"/>
</dbReference>
<dbReference type="InterPro" id="IPR004794">
    <property type="entry name" value="Eubact_RibD"/>
</dbReference>
<evidence type="ECO:0000256" key="6">
    <source>
        <dbReference type="ARBA" id="ARBA00022619"/>
    </source>
</evidence>
<dbReference type="SUPFAM" id="SSF53927">
    <property type="entry name" value="Cytidine deaminase-like"/>
    <property type="match status" value="1"/>
</dbReference>
<dbReference type="SUPFAM" id="SSF53597">
    <property type="entry name" value="Dihydrofolate reductase-like"/>
    <property type="match status" value="1"/>
</dbReference>
<evidence type="ECO:0000256" key="13">
    <source>
        <dbReference type="PIRNR" id="PIRNR006769"/>
    </source>
</evidence>
<dbReference type="GO" id="GO:0008703">
    <property type="term" value="F:5-amino-6-(5-phosphoribosylamino)uracil reductase activity"/>
    <property type="evidence" value="ECO:0007669"/>
    <property type="project" value="UniProtKB-EC"/>
</dbReference>
<feature type="binding site" evidence="16">
    <location>
        <position position="87"/>
    </location>
    <ligand>
        <name>Zn(2+)</name>
        <dbReference type="ChEBI" id="CHEBI:29105"/>
        <note>catalytic</note>
    </ligand>
</feature>
<comment type="cofactor">
    <cofactor evidence="13 16">
        <name>Zn(2+)</name>
        <dbReference type="ChEBI" id="CHEBI:29105"/>
    </cofactor>
    <text evidence="13 16">Binds 1 zinc ion.</text>
</comment>
<evidence type="ECO:0000256" key="15">
    <source>
        <dbReference type="PIRSR" id="PIRSR006769-2"/>
    </source>
</evidence>
<dbReference type="Gene3D" id="3.40.430.10">
    <property type="entry name" value="Dihydrofolate Reductase, subunit A"/>
    <property type="match status" value="1"/>
</dbReference>
<comment type="function">
    <text evidence="1 13">Converts 2,5-diamino-6-(ribosylamino)-4(3h)-pyrimidinone 5'-phosphate into 5-amino-6-(ribosylamino)-2,4(1h,3h)-pyrimidinedione 5'-phosphate.</text>
</comment>
<dbReference type="InterPro" id="IPR016193">
    <property type="entry name" value="Cytidine_deaminase-like"/>
</dbReference>
<feature type="binding site" evidence="15">
    <location>
        <position position="179"/>
    </location>
    <ligand>
        <name>NADP(+)</name>
        <dbReference type="ChEBI" id="CHEBI:58349"/>
    </ligand>
</feature>
<dbReference type="InterPro" id="IPR002734">
    <property type="entry name" value="RibDG_C"/>
</dbReference>
<feature type="binding site" evidence="16">
    <location>
        <position position="78"/>
    </location>
    <ligand>
        <name>Zn(2+)</name>
        <dbReference type="ChEBI" id="CHEBI:29105"/>
        <note>catalytic</note>
    </ligand>
</feature>
<sequence length="350" mass="38364">MKIHEKYLRRCLQIGSKALGLAAPNPMVGAVIVCDGAIIGEGYTSAFGGPHAEVNALNSVSDKGLLKRATLYVSLEPCCHQGKTPPCTNVIIASGIPRVVVGIRDPNPKVAGMGITQLQEAGIEVIEGILQGECRQHHRRFLTAQEQGRPYIILKWAESRDGFIAPENEARDKDAKPFWISGSLSRRLVHKWRTEEMAILVGTQTAVADNPALSARAWEGRNPYRLLIDRNLRVPAASKLLDHSTPTAVFHEQANPPEAKENLSYVALNSGKAIPKQIASWAQKQGLNSIIVEGGAQTLNLFISTDLWDEARIFQGPSLLKNGIKAPEIKGRLIAETHLEHDRLQILRND</sequence>
<evidence type="ECO:0000256" key="14">
    <source>
        <dbReference type="PIRSR" id="PIRSR006769-1"/>
    </source>
</evidence>
<dbReference type="PANTHER" id="PTHR38011:SF7">
    <property type="entry name" value="2,5-DIAMINO-6-RIBOSYLAMINO-4(3H)-PYRIMIDINONE 5'-PHOSPHATE REDUCTASE"/>
    <property type="match status" value="1"/>
</dbReference>
<evidence type="ECO:0000256" key="4">
    <source>
        <dbReference type="ARBA" id="ARBA00005259"/>
    </source>
</evidence>
<dbReference type="InterPro" id="IPR002125">
    <property type="entry name" value="CMP_dCMP_dom"/>
</dbReference>
<dbReference type="UniPathway" id="UPA00275">
    <property type="reaction ID" value="UER00401"/>
</dbReference>
<keyword evidence="6 13" id="KW-0686">Riboflavin biosynthesis</keyword>
<dbReference type="Proteomes" id="UP000199534">
    <property type="component" value="Unassembled WGS sequence"/>
</dbReference>
<dbReference type="PROSITE" id="PS51747">
    <property type="entry name" value="CYT_DCMP_DEAMINASES_2"/>
    <property type="match status" value="1"/>
</dbReference>
<evidence type="ECO:0000256" key="8">
    <source>
        <dbReference type="ARBA" id="ARBA00022801"/>
    </source>
</evidence>
<comment type="similarity">
    <text evidence="5 13">In the C-terminal section; belongs to the HTP reductase family.</text>
</comment>
<feature type="active site" description="Proton donor" evidence="14">
    <location>
        <position position="53"/>
    </location>
</feature>
<feature type="binding site" evidence="16">
    <location>
        <position position="51"/>
    </location>
    <ligand>
        <name>Zn(2+)</name>
        <dbReference type="ChEBI" id="CHEBI:29105"/>
        <note>catalytic</note>
    </ligand>
</feature>
<gene>
    <name evidence="18" type="ORF">SAMN04490243_1651</name>
</gene>
<keyword evidence="12" id="KW-0511">Multifunctional enzyme</keyword>
<dbReference type="EC" id="1.1.1.193" evidence="13"/>
<dbReference type="PROSITE" id="PS00903">
    <property type="entry name" value="CYT_DCMP_DEAMINASES_1"/>
    <property type="match status" value="1"/>
</dbReference>
<feature type="binding site" evidence="15">
    <location>
        <position position="157"/>
    </location>
    <ligand>
        <name>NADP(+)</name>
        <dbReference type="ChEBI" id="CHEBI:58349"/>
    </ligand>
</feature>
<dbReference type="FunFam" id="3.40.140.10:FF:000025">
    <property type="entry name" value="Riboflavin biosynthesis protein RibD"/>
    <property type="match status" value="1"/>
</dbReference>
<evidence type="ECO:0000256" key="1">
    <source>
        <dbReference type="ARBA" id="ARBA00002151"/>
    </source>
</evidence>
<dbReference type="NCBIfam" id="TIGR00326">
    <property type="entry name" value="eubact_ribD"/>
    <property type="match status" value="1"/>
</dbReference>
<feature type="domain" description="CMP/dCMP-type deaminase" evidence="17">
    <location>
        <begin position="2"/>
        <end position="126"/>
    </location>
</feature>
<evidence type="ECO:0000256" key="3">
    <source>
        <dbReference type="ARBA" id="ARBA00004910"/>
    </source>
</evidence>
<evidence type="ECO:0000256" key="9">
    <source>
        <dbReference type="ARBA" id="ARBA00022833"/>
    </source>
</evidence>
<accession>A0A1I6GS83</accession>
<dbReference type="RefSeq" id="WP_092982148.1">
    <property type="nucleotide sequence ID" value="NZ_FOYQ01000002.1"/>
</dbReference>
<dbReference type="PANTHER" id="PTHR38011">
    <property type="entry name" value="DIHYDROFOLATE REDUCTASE FAMILY PROTEIN (AFU_ORTHOLOGUE AFUA_8G06820)"/>
    <property type="match status" value="1"/>
</dbReference>
<dbReference type="Pfam" id="PF01872">
    <property type="entry name" value="RibD_C"/>
    <property type="match status" value="1"/>
</dbReference>
<evidence type="ECO:0000256" key="10">
    <source>
        <dbReference type="ARBA" id="ARBA00022857"/>
    </source>
</evidence>
<name>A0A1I6GS83_9FLAO</name>
<dbReference type="Pfam" id="PF00383">
    <property type="entry name" value="dCMP_cyt_deam_1"/>
    <property type="match status" value="1"/>
</dbReference>
<dbReference type="EMBL" id="FOYQ01000002">
    <property type="protein sequence ID" value="SFR44951.1"/>
    <property type="molecule type" value="Genomic_DNA"/>
</dbReference>
<feature type="binding site" evidence="15">
    <location>
        <position position="213"/>
    </location>
    <ligand>
        <name>substrate</name>
    </ligand>
</feature>
<comment type="pathway">
    <text evidence="2 13">Cofactor biosynthesis; riboflavin biosynthesis; 5-amino-6-(D-ribitylamino)uracil from GTP: step 2/4.</text>
</comment>
<evidence type="ECO:0000313" key="19">
    <source>
        <dbReference type="Proteomes" id="UP000199534"/>
    </source>
</evidence>
<protein>
    <recommendedName>
        <fullName evidence="13">Riboflavin biosynthesis protein RibD</fullName>
    </recommendedName>
    <domain>
        <recommendedName>
            <fullName evidence="13">Diaminohydroxyphosphoribosylaminopyrimidine deaminase</fullName>
            <shortName evidence="13">DRAP deaminase</shortName>
            <ecNumber evidence="13">3.5.4.26</ecNumber>
        </recommendedName>
        <alternativeName>
            <fullName evidence="13">Riboflavin-specific deaminase</fullName>
        </alternativeName>
    </domain>
    <domain>
        <recommendedName>
            <fullName evidence="13">5-amino-6-(5-phosphoribosylamino)uracil reductase</fullName>
            <ecNumber evidence="13">1.1.1.193</ecNumber>
        </recommendedName>
        <alternativeName>
            <fullName evidence="13">HTP reductase</fullName>
        </alternativeName>
    </domain>
</protein>
<evidence type="ECO:0000256" key="16">
    <source>
        <dbReference type="PIRSR" id="PIRSR006769-3"/>
    </source>
</evidence>
<feature type="binding site" evidence="15">
    <location>
        <position position="293"/>
    </location>
    <ligand>
        <name>substrate</name>
    </ligand>
</feature>
<keyword evidence="7 13" id="KW-0479">Metal-binding</keyword>
<evidence type="ECO:0000256" key="12">
    <source>
        <dbReference type="ARBA" id="ARBA00023268"/>
    </source>
</evidence>
<evidence type="ECO:0000256" key="7">
    <source>
        <dbReference type="ARBA" id="ARBA00022723"/>
    </source>
</evidence>
<evidence type="ECO:0000256" key="2">
    <source>
        <dbReference type="ARBA" id="ARBA00004882"/>
    </source>
</evidence>
<comment type="catalytic activity">
    <reaction evidence="13">
        <text>2,5-diamino-6-hydroxy-4-(5-phosphoribosylamino)-pyrimidine + H2O + H(+) = 5-amino-6-(5-phospho-D-ribosylamino)uracil + NH4(+)</text>
        <dbReference type="Rhea" id="RHEA:21868"/>
        <dbReference type="ChEBI" id="CHEBI:15377"/>
        <dbReference type="ChEBI" id="CHEBI:15378"/>
        <dbReference type="ChEBI" id="CHEBI:28938"/>
        <dbReference type="ChEBI" id="CHEBI:58453"/>
        <dbReference type="ChEBI" id="CHEBI:58614"/>
        <dbReference type="EC" id="3.5.4.26"/>
    </reaction>
</comment>
<feature type="binding site" evidence="15">
    <location>
        <position position="216"/>
    </location>
    <ligand>
        <name>substrate</name>
    </ligand>
</feature>
<keyword evidence="9 13" id="KW-0862">Zinc</keyword>
<evidence type="ECO:0000259" key="17">
    <source>
        <dbReference type="PROSITE" id="PS51747"/>
    </source>
</evidence>
<dbReference type="GO" id="GO:0009231">
    <property type="term" value="P:riboflavin biosynthetic process"/>
    <property type="evidence" value="ECO:0007669"/>
    <property type="project" value="UniProtKB-UniPathway"/>
</dbReference>
<dbReference type="PIRSF" id="PIRSF006769">
    <property type="entry name" value="RibD"/>
    <property type="match status" value="1"/>
</dbReference>